<evidence type="ECO:0000256" key="13">
    <source>
        <dbReference type="ARBA" id="ARBA00023004"/>
    </source>
</evidence>
<evidence type="ECO:0000259" key="17">
    <source>
        <dbReference type="PROSITE" id="PS51007"/>
    </source>
</evidence>
<evidence type="ECO:0000256" key="12">
    <source>
        <dbReference type="ARBA" id="ARBA00022982"/>
    </source>
</evidence>
<evidence type="ECO:0000313" key="19">
    <source>
        <dbReference type="Proteomes" id="UP000424527"/>
    </source>
</evidence>
<feature type="domain" description="Cytochrome c" evidence="17">
    <location>
        <begin position="92"/>
        <end position="270"/>
    </location>
</feature>
<sequence>MGKQATVIELCLSSNDGRHVVKKQPHQQTKSGIRRSLDLESFNVHVTPTTSKISLPTIIKLYPPTVKPLHLHANMPMRFGRESNPDDDRSPSSIPNMPQRFGRSWEVIQMCTECLGDRETLKLPQKLGRNSLYWSLLRTLANAQLLNTGLHWTEDFGLTTSSEELPRKKKKKFELEKREKGFYLEGLELHTPISCGSWGTSKKGKRKTGQAPGFSYTQANIDKGIIWDEETLNIYLQNPKKYIPGTKMIFSGIRKKKERADIIAYLKDATS</sequence>
<dbReference type="GO" id="GO:0005758">
    <property type="term" value="C:mitochondrial intermembrane space"/>
    <property type="evidence" value="ECO:0007669"/>
    <property type="project" value="UniProtKB-SubCell"/>
</dbReference>
<feature type="region of interest" description="Disordered" evidence="16">
    <location>
        <begin position="77"/>
        <end position="98"/>
    </location>
</feature>
<comment type="similarity">
    <text evidence="5">Belongs to the cytochrome c family.</text>
</comment>
<dbReference type="InterPro" id="IPR036909">
    <property type="entry name" value="Cyt_c-like_dom_sf"/>
</dbReference>
<comment type="function">
    <text evidence="1">Electron carrier protein. The oxidized form of the cytochrome c heme group can accept an electron from the heme group of the cytochrome c1 subunit of cytochrome reductase. Cytochrome c then transfers this electron to the cytochrome oxidase complex, the final protein carrier in the mitochondrial electron-transport chain.</text>
</comment>
<comment type="caution">
    <text evidence="18">The sequence shown here is derived from an EMBL/GenBank/DDBJ whole genome shotgun (WGS) entry which is preliminary data.</text>
</comment>
<comment type="subcellular location">
    <subcellularLocation>
        <location evidence="2">Mitochondrion intermembrane space</location>
    </subcellularLocation>
    <subcellularLocation>
        <location evidence="3">Secreted</location>
    </subcellularLocation>
</comment>
<keyword evidence="9 15" id="KW-0479">Metal-binding</keyword>
<comment type="similarity">
    <text evidence="4">Belongs to the FARP (FMRFamide related peptide) family.</text>
</comment>
<evidence type="ECO:0000256" key="16">
    <source>
        <dbReference type="SAM" id="MobiDB-lite"/>
    </source>
</evidence>
<keyword evidence="8 15" id="KW-0349">Heme</keyword>
<proteinExistence type="inferred from homology"/>
<dbReference type="SUPFAM" id="SSF46626">
    <property type="entry name" value="Cytochrome c"/>
    <property type="match status" value="1"/>
</dbReference>
<dbReference type="EMBL" id="REGW02000019">
    <property type="protein sequence ID" value="KAE8282154.1"/>
    <property type="molecule type" value="Genomic_DNA"/>
</dbReference>
<dbReference type="InterPro" id="IPR026297">
    <property type="entry name" value="FMRFamide-related/fGRP"/>
</dbReference>
<dbReference type="GO" id="GO:0005102">
    <property type="term" value="F:signaling receptor binding"/>
    <property type="evidence" value="ECO:0007669"/>
    <property type="project" value="TreeGrafter"/>
</dbReference>
<dbReference type="Gene3D" id="1.10.760.10">
    <property type="entry name" value="Cytochrome c-like domain"/>
    <property type="match status" value="1"/>
</dbReference>
<dbReference type="InterPro" id="IPR009056">
    <property type="entry name" value="Cyt_c-like_dom"/>
</dbReference>
<evidence type="ECO:0000256" key="1">
    <source>
        <dbReference type="ARBA" id="ARBA00002555"/>
    </source>
</evidence>
<dbReference type="AlphaFoldDB" id="A0A6G0HSI0"/>
<dbReference type="PROSITE" id="PS51007">
    <property type="entry name" value="CYTC"/>
    <property type="match status" value="1"/>
</dbReference>
<evidence type="ECO:0000313" key="18">
    <source>
        <dbReference type="EMBL" id="KAE8282154.1"/>
    </source>
</evidence>
<organism evidence="18 19">
    <name type="scientific">Larimichthys crocea</name>
    <name type="common">Large yellow croaker</name>
    <name type="synonym">Pseudosciaena crocea</name>
    <dbReference type="NCBI Taxonomy" id="215358"/>
    <lineage>
        <taxon>Eukaryota</taxon>
        <taxon>Metazoa</taxon>
        <taxon>Chordata</taxon>
        <taxon>Craniata</taxon>
        <taxon>Vertebrata</taxon>
        <taxon>Euteleostomi</taxon>
        <taxon>Actinopterygii</taxon>
        <taxon>Neopterygii</taxon>
        <taxon>Teleostei</taxon>
        <taxon>Neoteleostei</taxon>
        <taxon>Acanthomorphata</taxon>
        <taxon>Eupercaria</taxon>
        <taxon>Sciaenidae</taxon>
        <taxon>Larimichthys</taxon>
    </lineage>
</organism>
<evidence type="ECO:0000256" key="15">
    <source>
        <dbReference type="PROSITE-ProRule" id="PRU00433"/>
    </source>
</evidence>
<evidence type="ECO:0000256" key="5">
    <source>
        <dbReference type="ARBA" id="ARBA00006488"/>
    </source>
</evidence>
<dbReference type="GO" id="GO:0007218">
    <property type="term" value="P:neuropeptide signaling pathway"/>
    <property type="evidence" value="ECO:0007669"/>
    <property type="project" value="UniProtKB-KW"/>
</dbReference>
<dbReference type="PANTHER" id="PTHR14403">
    <property type="entry name" value="RFAMIDE PEPTIDE GONADOTROPIN INHIBITORY HORMONE"/>
    <property type="match status" value="1"/>
</dbReference>
<keyword evidence="6" id="KW-0813">Transport</keyword>
<gene>
    <name evidence="18" type="ORF">D5F01_LYC19549</name>
</gene>
<reference evidence="18 19" key="1">
    <citation type="submission" date="2019-07" db="EMBL/GenBank/DDBJ databases">
        <title>Chromosome genome assembly for large yellow croaker.</title>
        <authorList>
            <person name="Xiao S."/>
        </authorList>
    </citation>
    <scope>NUCLEOTIDE SEQUENCE [LARGE SCALE GENOMIC DNA]</scope>
    <source>
        <strain evidence="18">JMULYC20181020</strain>
        <tissue evidence="18">Muscle</tissue>
    </source>
</reference>
<keyword evidence="11" id="KW-0027">Amidation</keyword>
<evidence type="ECO:0000256" key="10">
    <source>
        <dbReference type="ARBA" id="ARBA00022729"/>
    </source>
</evidence>
<evidence type="ECO:0000256" key="3">
    <source>
        <dbReference type="ARBA" id="ARBA00004613"/>
    </source>
</evidence>
<evidence type="ECO:0000256" key="14">
    <source>
        <dbReference type="ARBA" id="ARBA00023320"/>
    </source>
</evidence>
<dbReference type="PANTHER" id="PTHR14403:SF6">
    <property type="entry name" value="PRO-FMRFAMIDE-RELATED NEUROPEPTIDE VF"/>
    <property type="match status" value="1"/>
</dbReference>
<evidence type="ECO:0000256" key="2">
    <source>
        <dbReference type="ARBA" id="ARBA00004569"/>
    </source>
</evidence>
<accession>A0A6G0HSI0</accession>
<keyword evidence="10" id="KW-0732">Signal</keyword>
<dbReference type="GO" id="GO:0046872">
    <property type="term" value="F:metal ion binding"/>
    <property type="evidence" value="ECO:0007669"/>
    <property type="project" value="UniProtKB-KW"/>
</dbReference>
<dbReference type="GO" id="GO:0009055">
    <property type="term" value="F:electron transfer activity"/>
    <property type="evidence" value="ECO:0007669"/>
    <property type="project" value="InterPro"/>
</dbReference>
<evidence type="ECO:0000256" key="9">
    <source>
        <dbReference type="ARBA" id="ARBA00022723"/>
    </source>
</evidence>
<dbReference type="GO" id="GO:0020037">
    <property type="term" value="F:heme binding"/>
    <property type="evidence" value="ECO:0007669"/>
    <property type="project" value="InterPro"/>
</dbReference>
<keyword evidence="12" id="KW-0249">Electron transport</keyword>
<evidence type="ECO:0000256" key="6">
    <source>
        <dbReference type="ARBA" id="ARBA00022448"/>
    </source>
</evidence>
<keyword evidence="14" id="KW-0527">Neuropeptide</keyword>
<evidence type="ECO:0000256" key="8">
    <source>
        <dbReference type="ARBA" id="ARBA00022617"/>
    </source>
</evidence>
<feature type="compositionally biased region" description="Basic and acidic residues" evidence="16">
    <location>
        <begin position="79"/>
        <end position="90"/>
    </location>
</feature>
<evidence type="ECO:0000256" key="7">
    <source>
        <dbReference type="ARBA" id="ARBA00022525"/>
    </source>
</evidence>
<name>A0A6G0HSI0_LARCR</name>
<dbReference type="Proteomes" id="UP000424527">
    <property type="component" value="Unassembled WGS sequence"/>
</dbReference>
<protein>
    <submittedName>
        <fullName evidence="18">Cytochrome c-a</fullName>
    </submittedName>
</protein>
<keyword evidence="13 15" id="KW-0408">Iron</keyword>
<evidence type="ECO:0000256" key="4">
    <source>
        <dbReference type="ARBA" id="ARBA00006356"/>
    </source>
</evidence>
<keyword evidence="7" id="KW-0964">Secreted</keyword>
<keyword evidence="19" id="KW-1185">Reference proteome</keyword>
<evidence type="ECO:0000256" key="11">
    <source>
        <dbReference type="ARBA" id="ARBA00022815"/>
    </source>
</evidence>
<dbReference type="InterPro" id="IPR002327">
    <property type="entry name" value="Cyt_c_1A/1B"/>
</dbReference>
<dbReference type="PRINTS" id="PR00604">
    <property type="entry name" value="CYTCHRMECIAB"/>
</dbReference>
<dbReference type="GO" id="GO:0032277">
    <property type="term" value="P:negative regulation of gonadotropin secretion"/>
    <property type="evidence" value="ECO:0007669"/>
    <property type="project" value="TreeGrafter"/>
</dbReference>
<dbReference type="GO" id="GO:0005576">
    <property type="term" value="C:extracellular region"/>
    <property type="evidence" value="ECO:0007669"/>
    <property type="project" value="UniProtKB-SubCell"/>
</dbReference>